<dbReference type="PANTHER" id="PTHR32009:SF39">
    <property type="entry name" value="TIR DOMAIN-CONTAINING PROTEIN"/>
    <property type="match status" value="1"/>
</dbReference>
<dbReference type="SUPFAM" id="SSF52200">
    <property type="entry name" value="Toll/Interleukin receptor TIR domain"/>
    <property type="match status" value="1"/>
</dbReference>
<evidence type="ECO:0000256" key="2">
    <source>
        <dbReference type="ARBA" id="ARBA00009809"/>
    </source>
</evidence>
<dbReference type="GO" id="GO:0005975">
    <property type="term" value="P:carbohydrate metabolic process"/>
    <property type="evidence" value="ECO:0007669"/>
    <property type="project" value="InterPro"/>
</dbReference>
<dbReference type="Pfam" id="PF01301">
    <property type="entry name" value="Glyco_hydro_35"/>
    <property type="match status" value="1"/>
</dbReference>
<dbReference type="Proteomes" id="UP000823749">
    <property type="component" value="Chromosome 11"/>
</dbReference>
<keyword evidence="4" id="KW-0520">NAD</keyword>
<dbReference type="InterPro" id="IPR001944">
    <property type="entry name" value="Glycoside_Hdrlase_35"/>
</dbReference>
<dbReference type="EMBL" id="JACTNZ010000011">
    <property type="protein sequence ID" value="KAG5526213.1"/>
    <property type="molecule type" value="Genomic_DNA"/>
</dbReference>
<dbReference type="GO" id="GO:0061809">
    <property type="term" value="F:NAD+ nucleosidase activity, cyclic ADP-ribose generating"/>
    <property type="evidence" value="ECO:0007669"/>
    <property type="project" value="UniProtKB-EC"/>
</dbReference>
<gene>
    <name evidence="7" type="ORF">RHGRI_032477</name>
</gene>
<comment type="catalytic activity">
    <reaction evidence="1">
        <text>Hydrolysis of terminal non-reducing beta-D-galactose residues in beta-D-galactosides.</text>
        <dbReference type="EC" id="3.2.1.23"/>
    </reaction>
</comment>
<protein>
    <recommendedName>
        <fullName evidence="6">TIR domain-containing protein</fullName>
    </recommendedName>
</protein>
<dbReference type="InterPro" id="IPR035897">
    <property type="entry name" value="Toll_tir_struct_dom_sf"/>
</dbReference>
<evidence type="ECO:0000256" key="4">
    <source>
        <dbReference type="ARBA" id="ARBA00023027"/>
    </source>
</evidence>
<proteinExistence type="inferred from homology"/>
<evidence type="ECO:0000256" key="3">
    <source>
        <dbReference type="ARBA" id="ARBA00022801"/>
    </source>
</evidence>
<dbReference type="SMART" id="SM00255">
    <property type="entry name" value="TIR"/>
    <property type="match status" value="1"/>
</dbReference>
<organism evidence="7 8">
    <name type="scientific">Rhododendron griersonianum</name>
    <dbReference type="NCBI Taxonomy" id="479676"/>
    <lineage>
        <taxon>Eukaryota</taxon>
        <taxon>Viridiplantae</taxon>
        <taxon>Streptophyta</taxon>
        <taxon>Embryophyta</taxon>
        <taxon>Tracheophyta</taxon>
        <taxon>Spermatophyta</taxon>
        <taxon>Magnoliopsida</taxon>
        <taxon>eudicotyledons</taxon>
        <taxon>Gunneridae</taxon>
        <taxon>Pentapetalae</taxon>
        <taxon>asterids</taxon>
        <taxon>Ericales</taxon>
        <taxon>Ericaceae</taxon>
        <taxon>Ericoideae</taxon>
        <taxon>Rhodoreae</taxon>
        <taxon>Rhododendron</taxon>
    </lineage>
</organism>
<dbReference type="Pfam" id="PF01582">
    <property type="entry name" value="TIR"/>
    <property type="match status" value="1"/>
</dbReference>
<dbReference type="GO" id="GO:0004565">
    <property type="term" value="F:beta-galactosidase activity"/>
    <property type="evidence" value="ECO:0007669"/>
    <property type="project" value="UniProtKB-EC"/>
</dbReference>
<dbReference type="Gene3D" id="3.40.50.10140">
    <property type="entry name" value="Toll/interleukin-1 receptor homology (TIR) domain"/>
    <property type="match status" value="1"/>
</dbReference>
<feature type="domain" description="TIR" evidence="6">
    <location>
        <begin position="152"/>
        <end position="317"/>
    </location>
</feature>
<comment type="catalytic activity">
    <reaction evidence="5">
        <text>NAD(+) + H2O = ADP-D-ribose + nicotinamide + H(+)</text>
        <dbReference type="Rhea" id="RHEA:16301"/>
        <dbReference type="ChEBI" id="CHEBI:15377"/>
        <dbReference type="ChEBI" id="CHEBI:15378"/>
        <dbReference type="ChEBI" id="CHEBI:17154"/>
        <dbReference type="ChEBI" id="CHEBI:57540"/>
        <dbReference type="ChEBI" id="CHEBI:57967"/>
        <dbReference type="EC" id="3.2.2.6"/>
    </reaction>
    <physiologicalReaction direction="left-to-right" evidence="5">
        <dbReference type="Rhea" id="RHEA:16302"/>
    </physiologicalReaction>
</comment>
<dbReference type="PRINTS" id="PR00742">
    <property type="entry name" value="GLHYDRLASE35"/>
</dbReference>
<evidence type="ECO:0000256" key="1">
    <source>
        <dbReference type="ARBA" id="ARBA00001412"/>
    </source>
</evidence>
<name>A0AAV6IF63_9ERIC</name>
<sequence length="329" mass="37637">MFWKDGKPVQIIGGDLHYFRILPEYWEDRLLRAKKFGLNTIQTYVPWNLHEPSRGELDFEGIADIVSFLKLCQKLDLLVMCPSYASFCKLLSLLKVLEWDLGGFPPWLLAVEPALKLRSSDPAFLYLMSYNSIVAESLRSSMASSSNSEFQGTYDIFLSFRSLDTRKKFTDHLYEALKREKFQTFRDDDEIERGEIIKSELKKAIENSRMSIIVLSKNYANSMACLFEIQTILEQWKTLDHMILPVFYEVDPLDIKEQAKNLDFGKKKVMTVEEVRGWRAGLKEVASMAGMGLDFGGKKVRVEEMRGWSAALKEVASMAGMVSGNLTDG</sequence>
<dbReference type="Gene3D" id="3.20.20.80">
    <property type="entry name" value="Glycosidases"/>
    <property type="match status" value="1"/>
</dbReference>
<evidence type="ECO:0000256" key="5">
    <source>
        <dbReference type="ARBA" id="ARBA00047304"/>
    </source>
</evidence>
<reference evidence="7" key="1">
    <citation type="submission" date="2020-08" db="EMBL/GenBank/DDBJ databases">
        <title>Plant Genome Project.</title>
        <authorList>
            <person name="Zhang R.-G."/>
        </authorList>
    </citation>
    <scope>NUCLEOTIDE SEQUENCE</scope>
    <source>
        <strain evidence="7">WSP0</strain>
        <tissue evidence="7">Leaf</tissue>
    </source>
</reference>
<dbReference type="PROSITE" id="PS50104">
    <property type="entry name" value="TIR"/>
    <property type="match status" value="1"/>
</dbReference>
<dbReference type="InterPro" id="IPR031330">
    <property type="entry name" value="Gly_Hdrlase_35_cat"/>
</dbReference>
<dbReference type="AlphaFoldDB" id="A0AAV6IF63"/>
<keyword evidence="3" id="KW-0378">Hydrolase</keyword>
<dbReference type="GO" id="GO:0007165">
    <property type="term" value="P:signal transduction"/>
    <property type="evidence" value="ECO:0007669"/>
    <property type="project" value="InterPro"/>
</dbReference>
<comment type="caution">
    <text evidence="7">The sequence shown here is derived from an EMBL/GenBank/DDBJ whole genome shotgun (WGS) entry which is preliminary data.</text>
</comment>
<keyword evidence="8" id="KW-1185">Reference proteome</keyword>
<dbReference type="InterPro" id="IPR000157">
    <property type="entry name" value="TIR_dom"/>
</dbReference>
<evidence type="ECO:0000313" key="7">
    <source>
        <dbReference type="EMBL" id="KAG5526213.1"/>
    </source>
</evidence>
<dbReference type="SUPFAM" id="SSF51445">
    <property type="entry name" value="(Trans)glycosidases"/>
    <property type="match status" value="1"/>
</dbReference>
<evidence type="ECO:0000313" key="8">
    <source>
        <dbReference type="Proteomes" id="UP000823749"/>
    </source>
</evidence>
<dbReference type="InterPro" id="IPR017853">
    <property type="entry name" value="GH"/>
</dbReference>
<comment type="similarity">
    <text evidence="2">Belongs to the glycosyl hydrolase 35 family.</text>
</comment>
<evidence type="ECO:0000259" key="6">
    <source>
        <dbReference type="PROSITE" id="PS50104"/>
    </source>
</evidence>
<dbReference type="PANTHER" id="PTHR32009">
    <property type="entry name" value="TMV RESISTANCE PROTEIN N-LIKE"/>
    <property type="match status" value="1"/>
</dbReference>
<accession>A0AAV6IF63</accession>